<dbReference type="Gene3D" id="1.10.30.50">
    <property type="match status" value="1"/>
</dbReference>
<name>C6A463_THESM</name>
<dbReference type="STRING" id="604354.TSIB_1356"/>
<keyword evidence="3" id="KW-1185">Reference proteome</keyword>
<evidence type="ECO:0000259" key="1">
    <source>
        <dbReference type="SMART" id="SM00507"/>
    </source>
</evidence>
<evidence type="ECO:0000313" key="2">
    <source>
        <dbReference type="EMBL" id="ACS90408.1"/>
    </source>
</evidence>
<dbReference type="eggNOG" id="arCOG06811">
    <property type="taxonomic scope" value="Archaea"/>
</dbReference>
<dbReference type="HOGENOM" id="CLU_1465194_0_0_2"/>
<dbReference type="InterPro" id="IPR002711">
    <property type="entry name" value="HNH"/>
</dbReference>
<sequence>MKNKNSMGFTMMSWSDELDRVTGERNITGAMRRDIIEVVGRKCEYCGRRVSTTAGYIHHIKPIREGGKTTPSNIIVLCGTCHRNADNAIISRKELKEKVRSRSKNVQDSIRRILNRNKSGKSSSTKSKEQFDLGISELNLLVEPKKKRGRKNKNSFDLELPSFSIEDELFGTFKKKKRKKKWWF</sequence>
<dbReference type="InterPro" id="IPR003615">
    <property type="entry name" value="HNH_nuc"/>
</dbReference>
<dbReference type="KEGG" id="tsi:TSIB_1356"/>
<feature type="domain" description="HNH nuclease" evidence="1">
    <location>
        <begin position="30"/>
        <end position="83"/>
    </location>
</feature>
<dbReference type="CDD" id="cd00085">
    <property type="entry name" value="HNHc"/>
    <property type="match status" value="1"/>
</dbReference>
<dbReference type="AlphaFoldDB" id="C6A463"/>
<organism evidence="2 3">
    <name type="scientific">Thermococcus sibiricus (strain DSM 12597 / MM 739)</name>
    <dbReference type="NCBI Taxonomy" id="604354"/>
    <lineage>
        <taxon>Archaea</taxon>
        <taxon>Methanobacteriati</taxon>
        <taxon>Methanobacteriota</taxon>
        <taxon>Thermococci</taxon>
        <taxon>Thermococcales</taxon>
        <taxon>Thermococcaceae</taxon>
        <taxon>Thermococcus</taxon>
    </lineage>
</organism>
<dbReference type="Pfam" id="PF01844">
    <property type="entry name" value="HNH"/>
    <property type="match status" value="1"/>
</dbReference>
<dbReference type="Proteomes" id="UP000009079">
    <property type="component" value="Chromosome"/>
</dbReference>
<dbReference type="GO" id="GO:0004519">
    <property type="term" value="F:endonuclease activity"/>
    <property type="evidence" value="ECO:0007669"/>
    <property type="project" value="InterPro"/>
</dbReference>
<dbReference type="GO" id="GO:0003676">
    <property type="term" value="F:nucleic acid binding"/>
    <property type="evidence" value="ECO:0007669"/>
    <property type="project" value="InterPro"/>
</dbReference>
<protein>
    <recommendedName>
        <fullName evidence="1">HNH nuclease domain-containing protein</fullName>
    </recommendedName>
</protein>
<proteinExistence type="predicted"/>
<dbReference type="GO" id="GO:0008270">
    <property type="term" value="F:zinc ion binding"/>
    <property type="evidence" value="ECO:0007669"/>
    <property type="project" value="InterPro"/>
</dbReference>
<dbReference type="SMART" id="SM00507">
    <property type="entry name" value="HNHc"/>
    <property type="match status" value="1"/>
</dbReference>
<gene>
    <name evidence="2" type="ordered locus">TSIB_1356</name>
</gene>
<accession>C6A463</accession>
<evidence type="ECO:0000313" key="3">
    <source>
        <dbReference type="Proteomes" id="UP000009079"/>
    </source>
</evidence>
<reference evidence="2 3" key="1">
    <citation type="journal article" date="2009" name="Appl. Environ. Microbiol.">
        <title>Metabolic versatility and indigenous origin of the archaeon Thermococcus sibiricus, isolated from a siberian oil reservoir, as revealed by genome analysis.</title>
        <authorList>
            <person name="Mardanov A.V."/>
            <person name="Ravin N.V."/>
            <person name="Svetlitchnyi V.A."/>
            <person name="Beletsky A.V."/>
            <person name="Miroshnichenko M.L."/>
            <person name="Bonch-Osmolovskaya E.A."/>
            <person name="Skryabin K.G."/>
        </authorList>
    </citation>
    <scope>NUCLEOTIDE SEQUENCE [LARGE SCALE GENOMIC DNA]</scope>
    <source>
        <strain evidence="3">DSM 12597 / MM 739</strain>
    </source>
</reference>
<dbReference type="EMBL" id="CP001463">
    <property type="protein sequence ID" value="ACS90408.1"/>
    <property type="molecule type" value="Genomic_DNA"/>
</dbReference>